<evidence type="ECO:0000256" key="4">
    <source>
        <dbReference type="ARBA" id="ARBA00023015"/>
    </source>
</evidence>
<keyword evidence="6" id="KW-0804">Transcription</keyword>
<dbReference type="CDD" id="cd12148">
    <property type="entry name" value="fungal_TF_MHR"/>
    <property type="match status" value="1"/>
</dbReference>
<keyword evidence="4" id="KW-0805">Transcription regulation</keyword>
<dbReference type="SMART" id="SM00066">
    <property type="entry name" value="GAL4"/>
    <property type="match status" value="1"/>
</dbReference>
<dbReference type="GO" id="GO:0003677">
    <property type="term" value="F:DNA binding"/>
    <property type="evidence" value="ECO:0007669"/>
    <property type="project" value="UniProtKB-KW"/>
</dbReference>
<dbReference type="SMART" id="SM00906">
    <property type="entry name" value="Fungal_trans"/>
    <property type="match status" value="1"/>
</dbReference>
<feature type="region of interest" description="Disordered" evidence="8">
    <location>
        <begin position="817"/>
        <end position="844"/>
    </location>
</feature>
<dbReference type="InterPro" id="IPR001138">
    <property type="entry name" value="Zn2Cys6_DnaBD"/>
</dbReference>
<dbReference type="Proteomes" id="UP001140453">
    <property type="component" value="Unassembled WGS sequence"/>
</dbReference>
<evidence type="ECO:0000256" key="3">
    <source>
        <dbReference type="ARBA" id="ARBA00022833"/>
    </source>
</evidence>
<evidence type="ECO:0000313" key="10">
    <source>
        <dbReference type="EMBL" id="KAJ4397318.1"/>
    </source>
</evidence>
<feature type="compositionally biased region" description="Polar residues" evidence="8">
    <location>
        <begin position="817"/>
        <end position="835"/>
    </location>
</feature>
<evidence type="ECO:0000256" key="7">
    <source>
        <dbReference type="ARBA" id="ARBA00023242"/>
    </source>
</evidence>
<proteinExistence type="predicted"/>
<dbReference type="SUPFAM" id="SSF57701">
    <property type="entry name" value="Zn2/Cys6 DNA-binding domain"/>
    <property type="match status" value="1"/>
</dbReference>
<dbReference type="GO" id="GO:0005634">
    <property type="term" value="C:nucleus"/>
    <property type="evidence" value="ECO:0007669"/>
    <property type="project" value="UniProtKB-SubCell"/>
</dbReference>
<dbReference type="OrthoDB" id="2283631at2759"/>
<dbReference type="InterPro" id="IPR051615">
    <property type="entry name" value="Transcr_Regulatory_Elem"/>
</dbReference>
<dbReference type="GO" id="GO:0000981">
    <property type="term" value="F:DNA-binding transcription factor activity, RNA polymerase II-specific"/>
    <property type="evidence" value="ECO:0007669"/>
    <property type="project" value="InterPro"/>
</dbReference>
<sequence>MSNDPTVRRLLPQSSQMSNFSFAPQTYHQPRETQKNYVFVDEHNRHKRLKVMRACEGCRRRKIKCDAATTNTWPCSACVRLKLHCVRPNGYDGAAEPQVFEPTRPDYESMGVHDFRSQMAMPPPHMLAGAADHSSIYTSKAASYSGPSGMYQPMQYADHSPVATGIHYTTVPPPAGVVDNSYAPTLSQPQTQSTIFHPAPLQQINRPDSPPETYTSEQYGQQDLSELLGTMKLNEAGTAPYLSNKLKIKSQGEEEPLLPEEDEYRSSLPPLVAGPGQKIRIPPELMPDDETVLHYFDVFFTHVHPYVPIFDRASFYRQWQTDRESVSPLVLEAIFSLAGRIVDDPTEGQQWLALATRHADSFLDIPRLSTLQALLLILKAREAAPRRGYFYRSWMSIVQCVQMGKELGLDDHYEDHKAGRHCNSSAADCAMKNRIWQTIFICETMIGSAQGRTDLSVDLDSVDFSLPRPFAIGDDSDYQVTRNFTYFTRLIRTVARMNRVYSRIHKHKDWISDPELAALNPEVTAWMNDLPADLNINYPPDGSAPWLASAFIGNMHSYYNLSIILLHRPQLSALDPSTMDGQWKHHMRLCYNATKDLCRLQESILQSFGINGLQCMQRGVNFSLYCIMTCMVLHLVAITSPDPEFNTDAREYFTRHMRVLERCMHAWPMPDMQKQIDSIREAFSADTRKPFVLKPSFPYGSPQTTQRLSPARSHPGSYTHRPSMRGSIDHPHQQTIDTQGAVQHSQVSYSGHPMTPPISAGPVDLKSDSPAAQSLAMMASATSAAGQTSTSQPPTLMPMTTDGGSNWNPSRIFDQWNSSFGTPSAQSAPMSGAQRSSSSLSLPMPGAAEVPTIQDIQHVHATVPSVAAAAASQQQQISPHSQYSAAPVQTFVTPAMWQESVASVYEGGLKRSWDYADARR</sequence>
<protein>
    <recommendedName>
        <fullName evidence="9">Zn(2)-C6 fungal-type domain-containing protein</fullName>
    </recommendedName>
</protein>
<gene>
    <name evidence="10" type="ORF">N0V93_001543</name>
</gene>
<evidence type="ECO:0000259" key="9">
    <source>
        <dbReference type="PROSITE" id="PS50048"/>
    </source>
</evidence>
<dbReference type="EMBL" id="JAPEVB010000001">
    <property type="protein sequence ID" value="KAJ4397318.1"/>
    <property type="molecule type" value="Genomic_DNA"/>
</dbReference>
<feature type="compositionally biased region" description="Polar residues" evidence="8">
    <location>
        <begin position="733"/>
        <end position="749"/>
    </location>
</feature>
<comment type="subcellular location">
    <subcellularLocation>
        <location evidence="1">Nucleus</location>
    </subcellularLocation>
</comment>
<dbReference type="PANTHER" id="PTHR31313">
    <property type="entry name" value="TY1 ENHANCER ACTIVATOR"/>
    <property type="match status" value="1"/>
</dbReference>
<name>A0A9W8Z3Z0_9PEZI</name>
<comment type="caution">
    <text evidence="10">The sequence shown here is derived from an EMBL/GenBank/DDBJ whole genome shotgun (WGS) entry which is preliminary data.</text>
</comment>
<evidence type="ECO:0000256" key="6">
    <source>
        <dbReference type="ARBA" id="ARBA00023163"/>
    </source>
</evidence>
<organism evidence="10 11">
    <name type="scientific">Gnomoniopsis smithogilvyi</name>
    <dbReference type="NCBI Taxonomy" id="1191159"/>
    <lineage>
        <taxon>Eukaryota</taxon>
        <taxon>Fungi</taxon>
        <taxon>Dikarya</taxon>
        <taxon>Ascomycota</taxon>
        <taxon>Pezizomycotina</taxon>
        <taxon>Sordariomycetes</taxon>
        <taxon>Sordariomycetidae</taxon>
        <taxon>Diaporthales</taxon>
        <taxon>Gnomoniaceae</taxon>
        <taxon>Gnomoniopsis</taxon>
    </lineage>
</organism>
<dbReference type="PANTHER" id="PTHR31313:SF79">
    <property type="entry name" value="C6 FINGER DOMAIN-CONTAINING PROTEIN"/>
    <property type="match status" value="1"/>
</dbReference>
<feature type="region of interest" description="Disordered" evidence="8">
    <location>
        <begin position="694"/>
        <end position="794"/>
    </location>
</feature>
<evidence type="ECO:0000256" key="1">
    <source>
        <dbReference type="ARBA" id="ARBA00004123"/>
    </source>
</evidence>
<evidence type="ECO:0000256" key="8">
    <source>
        <dbReference type="SAM" id="MobiDB-lite"/>
    </source>
</evidence>
<keyword evidence="2" id="KW-0479">Metal-binding</keyword>
<dbReference type="InterPro" id="IPR036864">
    <property type="entry name" value="Zn2-C6_fun-type_DNA-bd_sf"/>
</dbReference>
<dbReference type="Pfam" id="PF00172">
    <property type="entry name" value="Zn_clus"/>
    <property type="match status" value="1"/>
</dbReference>
<keyword evidence="3" id="KW-0862">Zinc</keyword>
<dbReference type="InterPro" id="IPR007219">
    <property type="entry name" value="XnlR_reg_dom"/>
</dbReference>
<feature type="compositionally biased region" description="Low complexity" evidence="8">
    <location>
        <begin position="769"/>
        <end position="793"/>
    </location>
</feature>
<keyword evidence="7" id="KW-0539">Nucleus</keyword>
<dbReference type="GO" id="GO:0008270">
    <property type="term" value="F:zinc ion binding"/>
    <property type="evidence" value="ECO:0007669"/>
    <property type="project" value="InterPro"/>
</dbReference>
<dbReference type="AlphaFoldDB" id="A0A9W8Z3Z0"/>
<keyword evidence="11" id="KW-1185">Reference proteome</keyword>
<dbReference type="PROSITE" id="PS50048">
    <property type="entry name" value="ZN2_CY6_FUNGAL_2"/>
    <property type="match status" value="1"/>
</dbReference>
<dbReference type="Gene3D" id="4.10.240.10">
    <property type="entry name" value="Zn(2)-C6 fungal-type DNA-binding domain"/>
    <property type="match status" value="1"/>
</dbReference>
<feature type="domain" description="Zn(2)-C6 fungal-type" evidence="9">
    <location>
        <begin position="54"/>
        <end position="87"/>
    </location>
</feature>
<dbReference type="PROSITE" id="PS00463">
    <property type="entry name" value="ZN2_CY6_FUNGAL_1"/>
    <property type="match status" value="1"/>
</dbReference>
<dbReference type="GO" id="GO:0006351">
    <property type="term" value="P:DNA-templated transcription"/>
    <property type="evidence" value="ECO:0007669"/>
    <property type="project" value="InterPro"/>
</dbReference>
<reference evidence="10" key="1">
    <citation type="submission" date="2022-10" db="EMBL/GenBank/DDBJ databases">
        <title>Tapping the CABI collections for fungal endophytes: first genome assemblies for Collariella, Neodidymelliopsis, Ascochyta clinopodiicola, Didymella pomorum, Didymosphaeria variabile, Neocosmospora piperis and Neocucurbitaria cava.</title>
        <authorList>
            <person name="Hill R."/>
        </authorList>
    </citation>
    <scope>NUCLEOTIDE SEQUENCE</scope>
    <source>
        <strain evidence="10">IMI 355082</strain>
    </source>
</reference>
<keyword evidence="5" id="KW-0238">DNA-binding</keyword>
<dbReference type="Pfam" id="PF04082">
    <property type="entry name" value="Fungal_trans"/>
    <property type="match status" value="1"/>
</dbReference>
<evidence type="ECO:0000256" key="2">
    <source>
        <dbReference type="ARBA" id="ARBA00022723"/>
    </source>
</evidence>
<evidence type="ECO:0000256" key="5">
    <source>
        <dbReference type="ARBA" id="ARBA00023125"/>
    </source>
</evidence>
<evidence type="ECO:0000313" key="11">
    <source>
        <dbReference type="Proteomes" id="UP001140453"/>
    </source>
</evidence>
<accession>A0A9W8Z3Z0</accession>
<dbReference type="CDD" id="cd00067">
    <property type="entry name" value="GAL4"/>
    <property type="match status" value="1"/>
</dbReference>